<dbReference type="Proteomes" id="UP000230423">
    <property type="component" value="Unassembled WGS sequence"/>
</dbReference>
<feature type="non-terminal residue" evidence="1">
    <location>
        <position position="1"/>
    </location>
</feature>
<dbReference type="AlphaFoldDB" id="A0A2G9TP83"/>
<evidence type="ECO:0000313" key="2">
    <source>
        <dbReference type="Proteomes" id="UP000230423"/>
    </source>
</evidence>
<dbReference type="EMBL" id="KZ356830">
    <property type="protein sequence ID" value="PIO59823.1"/>
    <property type="molecule type" value="Genomic_DNA"/>
</dbReference>
<gene>
    <name evidence="1" type="ORF">TELCIR_18701</name>
</gene>
<accession>A0A2G9TP83</accession>
<keyword evidence="2" id="KW-1185">Reference proteome</keyword>
<proteinExistence type="predicted"/>
<evidence type="ECO:0000313" key="1">
    <source>
        <dbReference type="EMBL" id="PIO59823.1"/>
    </source>
</evidence>
<sequence length="68" mass="7564">ATGDGRKATLLDGDIIAVLLTKFIKEVVGDAMADLLVVESLLRWYGFSIEDWEQSLYRNAPNVQIKVP</sequence>
<reference evidence="1 2" key="1">
    <citation type="submission" date="2015-09" db="EMBL/GenBank/DDBJ databases">
        <title>Draft genome of the parasitic nematode Teladorsagia circumcincta isolate WARC Sus (inbred).</title>
        <authorList>
            <person name="Mitreva M."/>
        </authorList>
    </citation>
    <scope>NUCLEOTIDE SEQUENCE [LARGE SCALE GENOMIC DNA]</scope>
    <source>
        <strain evidence="1 2">S</strain>
    </source>
</reference>
<organism evidence="1 2">
    <name type="scientific">Teladorsagia circumcincta</name>
    <name type="common">Brown stomach worm</name>
    <name type="synonym">Ostertagia circumcincta</name>
    <dbReference type="NCBI Taxonomy" id="45464"/>
    <lineage>
        <taxon>Eukaryota</taxon>
        <taxon>Metazoa</taxon>
        <taxon>Ecdysozoa</taxon>
        <taxon>Nematoda</taxon>
        <taxon>Chromadorea</taxon>
        <taxon>Rhabditida</taxon>
        <taxon>Rhabditina</taxon>
        <taxon>Rhabditomorpha</taxon>
        <taxon>Strongyloidea</taxon>
        <taxon>Trichostrongylidae</taxon>
        <taxon>Teladorsagia</taxon>
    </lineage>
</organism>
<dbReference type="OrthoDB" id="1928at2759"/>
<name>A0A2G9TP83_TELCI</name>
<protein>
    <submittedName>
        <fullName evidence="1">Uncharacterized protein</fullName>
    </submittedName>
</protein>
<feature type="non-terminal residue" evidence="1">
    <location>
        <position position="68"/>
    </location>
</feature>